<dbReference type="RefSeq" id="WP_167220934.1">
    <property type="nucleotide sequence ID" value="NZ_JAAQPH010000002.1"/>
</dbReference>
<gene>
    <name evidence="1" type="ORF">HBA54_02200</name>
</gene>
<evidence type="ECO:0000313" key="1">
    <source>
        <dbReference type="EMBL" id="NIA67396.1"/>
    </source>
</evidence>
<dbReference type="Proteomes" id="UP000761264">
    <property type="component" value="Unassembled WGS sequence"/>
</dbReference>
<name>A0A967C1L6_9PROT</name>
<evidence type="ECO:0000313" key="2">
    <source>
        <dbReference type="Proteomes" id="UP000761264"/>
    </source>
</evidence>
<comment type="caution">
    <text evidence="1">The sequence shown here is derived from an EMBL/GenBank/DDBJ whole genome shotgun (WGS) entry which is preliminary data.</text>
</comment>
<protein>
    <submittedName>
        <fullName evidence="1">Uncharacterized protein</fullName>
    </submittedName>
</protein>
<sequence>MPRINDPKSYFENLGGLHDARVKGLKWLKECHQLSMYIDDINSNFLGTPEYQGALPAEIVFEGIEVLDIGLEIKSDSFSIYDIGIESGKSGFSVSIKFAPGGRMSFVCANVTVNADVK</sequence>
<reference evidence="1" key="1">
    <citation type="submission" date="2020-03" db="EMBL/GenBank/DDBJ databases">
        <title>Genome of Pelagibius litoralis DSM 21314T.</title>
        <authorList>
            <person name="Wang G."/>
        </authorList>
    </citation>
    <scope>NUCLEOTIDE SEQUENCE</scope>
    <source>
        <strain evidence="1">DSM 21314</strain>
    </source>
</reference>
<dbReference type="AlphaFoldDB" id="A0A967C1L6"/>
<dbReference type="EMBL" id="JAAQPH010000002">
    <property type="protein sequence ID" value="NIA67396.1"/>
    <property type="molecule type" value="Genomic_DNA"/>
</dbReference>
<accession>A0A967C1L6</accession>
<organism evidence="1 2">
    <name type="scientific">Pelagibius litoralis</name>
    <dbReference type="NCBI Taxonomy" id="374515"/>
    <lineage>
        <taxon>Bacteria</taxon>
        <taxon>Pseudomonadati</taxon>
        <taxon>Pseudomonadota</taxon>
        <taxon>Alphaproteobacteria</taxon>
        <taxon>Rhodospirillales</taxon>
        <taxon>Rhodovibrionaceae</taxon>
        <taxon>Pelagibius</taxon>
    </lineage>
</organism>
<keyword evidence="2" id="KW-1185">Reference proteome</keyword>
<proteinExistence type="predicted"/>